<gene>
    <name evidence="1" type="ORF">U7154_000143</name>
</gene>
<evidence type="ECO:0000313" key="2">
    <source>
        <dbReference type="Proteomes" id="UP001437386"/>
    </source>
</evidence>
<sequence length="192" mass="21511">MTAIVAFKRNGKVFLAGDRMGSNGYTKQVVSAPKIFSVGEDLHFGYTHSFYMGQLLQHMFIPPTKDHRDTDDRHLFTKIVPALKKMFDENDFGKKKDDTDNEPDYGQFLMVYKNRIFVFQGNSSILEYDFAGVGCGGDDVVTSINTALDLLDDNAGDEDIEFVIERAFYHSSIIYTGVSSEHDVIIIGGKNA</sequence>
<evidence type="ECO:0000313" key="1">
    <source>
        <dbReference type="EMBL" id="XAG95910.1"/>
    </source>
</evidence>
<organism evidence="1 2">
    <name type="scientific">Enterobacter phage KKP_3711</name>
    <dbReference type="NCBI Taxonomy" id="3109398"/>
    <lineage>
        <taxon>Viruses</taxon>
        <taxon>Duplodnaviria</taxon>
        <taxon>Heunggongvirae</taxon>
        <taxon>Uroviricota</taxon>
        <taxon>Caudoviricetes</taxon>
        <taxon>Demerecviridae</taxon>
        <taxon>Markadamsvirinae</taxon>
    </lineage>
</organism>
<proteinExistence type="predicted"/>
<dbReference type="Proteomes" id="UP001437386">
    <property type="component" value="Segment"/>
</dbReference>
<reference evidence="1 2" key="1">
    <citation type="submission" date="2024-04" db="EMBL/GenBank/DDBJ databases">
        <authorList>
            <person name="Wojcicki M."/>
            <person name="Srednicka P."/>
            <person name="Shymialevich D."/>
            <person name="Sokolowska B."/>
        </authorList>
    </citation>
    <scope>NUCLEOTIDE SEQUENCE [LARGE SCALE GENOMIC DNA]</scope>
</reference>
<evidence type="ECO:0008006" key="3">
    <source>
        <dbReference type="Google" id="ProtNLM"/>
    </source>
</evidence>
<dbReference type="SUPFAM" id="SSF56235">
    <property type="entry name" value="N-terminal nucleophile aminohydrolases (Ntn hydrolases)"/>
    <property type="match status" value="1"/>
</dbReference>
<protein>
    <recommendedName>
        <fullName evidence="3">Proteasome subunit</fullName>
    </recommendedName>
</protein>
<dbReference type="Gene3D" id="3.60.20.10">
    <property type="entry name" value="Glutamine Phosphoribosylpyrophosphate, subunit 1, domain 1"/>
    <property type="match status" value="1"/>
</dbReference>
<dbReference type="InterPro" id="IPR029055">
    <property type="entry name" value="Ntn_hydrolases_N"/>
</dbReference>
<name>A0AAX4Q571_9CAUD</name>
<keyword evidence="2" id="KW-1185">Reference proteome</keyword>
<accession>A0AAX4Q571</accession>
<dbReference type="EMBL" id="PP579741">
    <property type="protein sequence ID" value="XAG95910.1"/>
    <property type="molecule type" value="Genomic_DNA"/>
</dbReference>